<reference evidence="3 4" key="1">
    <citation type="submission" date="2020-08" db="EMBL/GenBank/DDBJ databases">
        <authorList>
            <person name="Newling K."/>
            <person name="Davey J."/>
            <person name="Forrester S."/>
        </authorList>
    </citation>
    <scope>NUCLEOTIDE SEQUENCE [LARGE SCALE GENOMIC DNA]</scope>
    <source>
        <strain evidence="4">Crithidia deanei Carvalho (ATCC PRA-265)</strain>
    </source>
</reference>
<sequence length="518" mass="58826">MKPFLKRLQWSGYGKRWCSSSTSRNTPLNASKEGIHIKRRTIPPPVDTDGLPPILDTPAPPRPPSYVPPSERHPDDESLAFMKEGSPLDHIKSRIGEDDTPILERGQKIAPSLPDRPKHAPRYMTEKAERIKSTSVHAGESLLESRKVVDSGEYYFHDNTTTSLPEGEAELERENFSRLKQLKESRPRADRKAAADGTAEGEDLGRSGPSVFDESVKADENPAQPWEKPQLSPSQQMSLELKKLEYYEGSPKYPEMLREFLEKYGGDSPEQEVDEAKAYSKEEVEMGLEAQPLDYLRGSSKLQAHLLSGARQYDPITVMQQQGVMRFQGYAFPPSTELGKLKNIEDVKSVVDSHKDKSFLSSVRRSFNALTGKQSDKDDYVATGDKPVEDTHLLYRTLGLDAVQRRQMRFMLTDFDYADRQTAFHVMMTYPYTDWIHVIYMVLVGVALYELQVRYEAYEFYDEYMGLDLRQVPGMKKPLLAAITIGVMVFFLFQPLLVASIATTRAYRIVMKRPIGPP</sequence>
<protein>
    <submittedName>
        <fullName evidence="3">Uncharacterized protein</fullName>
    </submittedName>
</protein>
<proteinExistence type="predicted"/>
<gene>
    <name evidence="3" type="ORF">ADEAN_000597000</name>
</gene>
<organism evidence="3 4">
    <name type="scientific">Angomonas deanei</name>
    <dbReference type="NCBI Taxonomy" id="59799"/>
    <lineage>
        <taxon>Eukaryota</taxon>
        <taxon>Discoba</taxon>
        <taxon>Euglenozoa</taxon>
        <taxon>Kinetoplastea</taxon>
        <taxon>Metakinetoplastina</taxon>
        <taxon>Trypanosomatida</taxon>
        <taxon>Trypanosomatidae</taxon>
        <taxon>Strigomonadinae</taxon>
        <taxon>Angomonas</taxon>
    </lineage>
</organism>
<feature type="transmembrane region" description="Helical" evidence="2">
    <location>
        <begin position="479"/>
        <end position="503"/>
    </location>
</feature>
<feature type="compositionally biased region" description="Basic and acidic residues" evidence="1">
    <location>
        <begin position="86"/>
        <end position="97"/>
    </location>
</feature>
<name>A0A7G2CHN4_9TRYP</name>
<accession>A0A7G2CHN4</accession>
<dbReference type="Proteomes" id="UP000515908">
    <property type="component" value="Chromosome 11"/>
</dbReference>
<evidence type="ECO:0000256" key="1">
    <source>
        <dbReference type="SAM" id="MobiDB-lite"/>
    </source>
</evidence>
<dbReference type="EMBL" id="LR877155">
    <property type="protein sequence ID" value="CAD2218481.1"/>
    <property type="molecule type" value="Genomic_DNA"/>
</dbReference>
<feature type="region of interest" description="Disordered" evidence="1">
    <location>
        <begin position="14"/>
        <end position="139"/>
    </location>
</feature>
<dbReference type="AlphaFoldDB" id="A0A7G2CHN4"/>
<keyword evidence="2" id="KW-0812">Transmembrane</keyword>
<feature type="region of interest" description="Disordered" evidence="1">
    <location>
        <begin position="152"/>
        <end position="235"/>
    </location>
</feature>
<keyword evidence="2" id="KW-1133">Transmembrane helix</keyword>
<keyword evidence="2" id="KW-0472">Membrane</keyword>
<feature type="compositionally biased region" description="Polar residues" evidence="1">
    <location>
        <begin position="18"/>
        <end position="29"/>
    </location>
</feature>
<feature type="compositionally biased region" description="Pro residues" evidence="1">
    <location>
        <begin position="58"/>
        <end position="67"/>
    </location>
</feature>
<dbReference type="OrthoDB" id="271210at2759"/>
<evidence type="ECO:0000313" key="4">
    <source>
        <dbReference type="Proteomes" id="UP000515908"/>
    </source>
</evidence>
<evidence type="ECO:0000256" key="2">
    <source>
        <dbReference type="SAM" id="Phobius"/>
    </source>
</evidence>
<feature type="compositionally biased region" description="Basic and acidic residues" evidence="1">
    <location>
        <begin position="170"/>
        <end position="194"/>
    </location>
</feature>
<dbReference type="VEuPathDB" id="TriTrypDB:ADEAN_000597000"/>
<keyword evidence="4" id="KW-1185">Reference proteome</keyword>
<evidence type="ECO:0000313" key="3">
    <source>
        <dbReference type="EMBL" id="CAD2218481.1"/>
    </source>
</evidence>